<comment type="caution">
    <text evidence="2">The sequence shown here is derived from an EMBL/GenBank/DDBJ whole genome shotgun (WGS) entry which is preliminary data.</text>
</comment>
<name>A0ABU1GZM1_9GAMM</name>
<sequence>MYNRRFETAPDPNQYRAEAAHIMLRRRQLEQREHLPSNHPDALEEDEYDQLENLRAWEP</sequence>
<accession>A0ABU1GZM1</accession>
<evidence type="ECO:0000313" key="2">
    <source>
        <dbReference type="EMBL" id="MDR5897295.1"/>
    </source>
</evidence>
<evidence type="ECO:0000313" key="3">
    <source>
        <dbReference type="Proteomes" id="UP001269375"/>
    </source>
</evidence>
<organism evidence="2 3">
    <name type="scientific">Larsenimonas suaedae</name>
    <dbReference type="NCBI Taxonomy" id="1851019"/>
    <lineage>
        <taxon>Bacteria</taxon>
        <taxon>Pseudomonadati</taxon>
        <taxon>Pseudomonadota</taxon>
        <taxon>Gammaproteobacteria</taxon>
        <taxon>Oceanospirillales</taxon>
        <taxon>Halomonadaceae</taxon>
        <taxon>Larsenimonas</taxon>
    </lineage>
</organism>
<gene>
    <name evidence="2" type="ORF">QC825_14585</name>
</gene>
<proteinExistence type="predicted"/>
<evidence type="ECO:0000256" key="1">
    <source>
        <dbReference type="SAM" id="MobiDB-lite"/>
    </source>
</evidence>
<reference evidence="2 3" key="1">
    <citation type="submission" date="2023-04" db="EMBL/GenBank/DDBJ databases">
        <title>A long-awaited taxogenomic arrangement of the family Halomonadaceae.</title>
        <authorList>
            <person name="De La Haba R."/>
            <person name="Chuvochina M."/>
            <person name="Wittouck S."/>
            <person name="Arahal D.R."/>
            <person name="Sanchez-Porro C."/>
            <person name="Hugenholtz P."/>
            <person name="Ventosa A."/>
        </authorList>
    </citation>
    <scope>NUCLEOTIDE SEQUENCE [LARGE SCALE GENOMIC DNA]</scope>
    <source>
        <strain evidence="2 3">DSM 22428</strain>
    </source>
</reference>
<feature type="region of interest" description="Disordered" evidence="1">
    <location>
        <begin position="29"/>
        <end position="59"/>
    </location>
</feature>
<dbReference type="Proteomes" id="UP001269375">
    <property type="component" value="Unassembled WGS sequence"/>
</dbReference>
<dbReference type="EMBL" id="JARWAO010000010">
    <property type="protein sequence ID" value="MDR5897295.1"/>
    <property type="molecule type" value="Genomic_DNA"/>
</dbReference>
<protein>
    <submittedName>
        <fullName evidence="2">Uncharacterized protein</fullName>
    </submittedName>
</protein>
<dbReference type="RefSeq" id="WP_251595578.1">
    <property type="nucleotide sequence ID" value="NZ_JAMLJI010000006.1"/>
</dbReference>
<keyword evidence="3" id="KW-1185">Reference proteome</keyword>